<dbReference type="Pfam" id="PF12833">
    <property type="entry name" value="HTH_18"/>
    <property type="match status" value="1"/>
</dbReference>
<proteinExistence type="predicted"/>
<dbReference type="PANTHER" id="PTHR43280:SF28">
    <property type="entry name" value="HTH-TYPE TRANSCRIPTIONAL ACTIVATOR RHAS"/>
    <property type="match status" value="1"/>
</dbReference>
<dbReference type="PRINTS" id="PR00032">
    <property type="entry name" value="HTHARAC"/>
</dbReference>
<keyword evidence="1" id="KW-0805">Transcription regulation</keyword>
<feature type="modified residue" description="4-aspartylphosphate" evidence="4">
    <location>
        <position position="59"/>
    </location>
</feature>
<dbReference type="PROSITE" id="PS00041">
    <property type="entry name" value="HTH_ARAC_FAMILY_1"/>
    <property type="match status" value="1"/>
</dbReference>
<evidence type="ECO:0000256" key="3">
    <source>
        <dbReference type="ARBA" id="ARBA00023163"/>
    </source>
</evidence>
<dbReference type="Gene3D" id="3.40.50.2300">
    <property type="match status" value="1"/>
</dbReference>
<accession>A0ABW2V9V4</accession>
<organism evidence="7 8">
    <name type="scientific">Paenibacillus thermoaerophilus</name>
    <dbReference type="NCBI Taxonomy" id="1215385"/>
    <lineage>
        <taxon>Bacteria</taxon>
        <taxon>Bacillati</taxon>
        <taxon>Bacillota</taxon>
        <taxon>Bacilli</taxon>
        <taxon>Bacillales</taxon>
        <taxon>Paenibacillaceae</taxon>
        <taxon>Paenibacillus</taxon>
    </lineage>
</organism>
<dbReference type="Gene3D" id="1.10.10.60">
    <property type="entry name" value="Homeodomain-like"/>
    <property type="match status" value="2"/>
</dbReference>
<comment type="caution">
    <text evidence="7">The sequence shown here is derived from an EMBL/GenBank/DDBJ whole genome shotgun (WGS) entry which is preliminary data.</text>
</comment>
<dbReference type="CDD" id="cd17536">
    <property type="entry name" value="REC_YesN-like"/>
    <property type="match status" value="1"/>
</dbReference>
<feature type="domain" description="Response regulatory" evidence="6">
    <location>
        <begin position="7"/>
        <end position="124"/>
    </location>
</feature>
<dbReference type="InterPro" id="IPR011006">
    <property type="entry name" value="CheY-like_superfamily"/>
</dbReference>
<evidence type="ECO:0000313" key="8">
    <source>
        <dbReference type="Proteomes" id="UP001596528"/>
    </source>
</evidence>
<dbReference type="PANTHER" id="PTHR43280">
    <property type="entry name" value="ARAC-FAMILY TRANSCRIPTIONAL REGULATOR"/>
    <property type="match status" value="1"/>
</dbReference>
<dbReference type="PROSITE" id="PS01124">
    <property type="entry name" value="HTH_ARAC_FAMILY_2"/>
    <property type="match status" value="1"/>
</dbReference>
<reference evidence="8" key="1">
    <citation type="journal article" date="2019" name="Int. J. Syst. Evol. Microbiol.">
        <title>The Global Catalogue of Microorganisms (GCM) 10K type strain sequencing project: providing services to taxonomists for standard genome sequencing and annotation.</title>
        <authorList>
            <consortium name="The Broad Institute Genomics Platform"/>
            <consortium name="The Broad Institute Genome Sequencing Center for Infectious Disease"/>
            <person name="Wu L."/>
            <person name="Ma J."/>
        </authorList>
    </citation>
    <scope>NUCLEOTIDE SEQUENCE [LARGE SCALE GENOMIC DNA]</scope>
    <source>
        <strain evidence="8">JCM 18657</strain>
    </source>
</reference>
<keyword evidence="3" id="KW-0804">Transcription</keyword>
<dbReference type="InterPro" id="IPR009057">
    <property type="entry name" value="Homeodomain-like_sf"/>
</dbReference>
<dbReference type="SUPFAM" id="SSF52172">
    <property type="entry name" value="CheY-like"/>
    <property type="match status" value="1"/>
</dbReference>
<dbReference type="SMART" id="SM00342">
    <property type="entry name" value="HTH_ARAC"/>
    <property type="match status" value="1"/>
</dbReference>
<dbReference type="InterPro" id="IPR018062">
    <property type="entry name" value="HTH_AraC-typ_CS"/>
</dbReference>
<evidence type="ECO:0000259" key="6">
    <source>
        <dbReference type="PROSITE" id="PS50110"/>
    </source>
</evidence>
<dbReference type="InterPro" id="IPR001789">
    <property type="entry name" value="Sig_transdc_resp-reg_receiver"/>
</dbReference>
<evidence type="ECO:0000259" key="5">
    <source>
        <dbReference type="PROSITE" id="PS01124"/>
    </source>
</evidence>
<keyword evidence="2" id="KW-0238">DNA-binding</keyword>
<dbReference type="SUPFAM" id="SSF46689">
    <property type="entry name" value="Homeodomain-like"/>
    <property type="match status" value="2"/>
</dbReference>
<protein>
    <submittedName>
        <fullName evidence="7">Response regulator</fullName>
    </submittedName>
</protein>
<keyword evidence="8" id="KW-1185">Reference proteome</keyword>
<evidence type="ECO:0000313" key="7">
    <source>
        <dbReference type="EMBL" id="MFC7751566.1"/>
    </source>
</evidence>
<evidence type="ECO:0000256" key="2">
    <source>
        <dbReference type="ARBA" id="ARBA00023125"/>
    </source>
</evidence>
<name>A0ABW2V9V4_9BACL</name>
<gene>
    <name evidence="7" type="ORF">ACFQWB_16745</name>
</gene>
<dbReference type="PROSITE" id="PS50110">
    <property type="entry name" value="RESPONSE_REGULATORY"/>
    <property type="match status" value="1"/>
</dbReference>
<sequence>MIHSGKTILVVDDEPMTRAGISKTLEAWSLGRVRVLSAENGAQALEILDSQPVHLIVTDIRMPEFSGLHVVEKLRGKGMNPVVIVISSYPDFEYAQTAIQLGVVNYLLKPVSKRKLIEAVEQAMRIEEDRERLETLEKIADPQLLNTKADELRYSPPIQSAVRYVEENLQSPLGMREVAGRVHLNPSYFSVLFKEQTGLTFSEYVTRIRLRKAKELLIRTRLPISEISEQVGYQTPKYFIKLFKDYEGKSPSQYRKEMTGEPDAI</sequence>
<evidence type="ECO:0000256" key="4">
    <source>
        <dbReference type="PROSITE-ProRule" id="PRU00169"/>
    </source>
</evidence>
<dbReference type="InterPro" id="IPR018060">
    <property type="entry name" value="HTH_AraC"/>
</dbReference>
<dbReference type="EMBL" id="JBHTGQ010000049">
    <property type="protein sequence ID" value="MFC7751566.1"/>
    <property type="molecule type" value="Genomic_DNA"/>
</dbReference>
<dbReference type="SMART" id="SM00448">
    <property type="entry name" value="REC"/>
    <property type="match status" value="1"/>
</dbReference>
<dbReference type="InterPro" id="IPR020449">
    <property type="entry name" value="Tscrpt_reg_AraC-type_HTH"/>
</dbReference>
<dbReference type="RefSeq" id="WP_138790732.1">
    <property type="nucleotide sequence ID" value="NZ_JBHTGQ010000049.1"/>
</dbReference>
<keyword evidence="4" id="KW-0597">Phosphoprotein</keyword>
<dbReference type="Pfam" id="PF00072">
    <property type="entry name" value="Response_reg"/>
    <property type="match status" value="1"/>
</dbReference>
<evidence type="ECO:0000256" key="1">
    <source>
        <dbReference type="ARBA" id="ARBA00023015"/>
    </source>
</evidence>
<dbReference type="Proteomes" id="UP001596528">
    <property type="component" value="Unassembled WGS sequence"/>
</dbReference>
<feature type="domain" description="HTH araC/xylS-type" evidence="5">
    <location>
        <begin position="159"/>
        <end position="257"/>
    </location>
</feature>